<dbReference type="EMBL" id="KF147891">
    <property type="protein sequence ID" value="AGS82074.1"/>
    <property type="molecule type" value="Genomic_DNA"/>
</dbReference>
<organism evidence="2 3">
    <name type="scientific">Pseudomonas phage PaBG</name>
    <dbReference type="NCBI Taxonomy" id="1335230"/>
    <lineage>
        <taxon>Viruses</taxon>
        <taxon>Duplodnaviria</taxon>
        <taxon>Heunggongvirae</taxon>
        <taxon>Uroviricota</taxon>
        <taxon>Caudoviricetes</taxon>
        <taxon>Baikalvirus</taxon>
        <taxon>Baikalvirus PaBG</taxon>
    </lineage>
</organism>
<protein>
    <submittedName>
        <fullName evidence="2">Uncharacterized protein</fullName>
    </submittedName>
</protein>
<feature type="compositionally biased region" description="Basic and acidic residues" evidence="1">
    <location>
        <begin position="1"/>
        <end position="12"/>
    </location>
</feature>
<accession>S5VME5</accession>
<sequence>MKKKKRTDDRKAKLATLSEEEPKKRKKKRALDEDELPKKKKLKQATLSTEEKRAKKKDKLEREPATSKQLAKMERRKAKLLDDLETLPVPSDHGDEFDHQYRGMFDNLRTITALFEEKMLSNPTGRDVYALSTLYSQMREVIADIRSAKDVTSQIHELESKAYSSFLTMVGQTYIDTFFKMQKDIRMYVKDTDAQSQLIASLQGVCKDQADKIQIGYGAMLDRVRTVLM</sequence>
<reference evidence="2 3" key="1">
    <citation type="journal article" date="2014" name="Genome Announc.">
        <title>Complete Genome Sequence of the Novel Giant Pseudomonas Phage PaBG.</title>
        <authorList>
            <person name="Sykilinda N.N."/>
            <person name="Bondar A.A."/>
            <person name="Gorshkova A.S."/>
            <person name="Kurochkina L.P."/>
            <person name="Kulikov E.E."/>
            <person name="Shneider M.M."/>
            <person name="Kadykov V.A."/>
            <person name="Solovjeva N.V."/>
            <person name="Kabilov M.R."/>
            <person name="Mesyanzhinov V.V."/>
            <person name="Vlassov V.V."/>
            <person name="Drukker V.V."/>
            <person name="Miroshnikov K.A."/>
        </authorList>
    </citation>
    <scope>NUCLEOTIDE SEQUENCE [LARGE SCALE GENOMIC DNA]</scope>
</reference>
<gene>
    <name evidence="2" type="ORF">PaBG_00190</name>
</gene>
<proteinExistence type="predicted"/>
<keyword evidence="3" id="KW-1185">Reference proteome</keyword>
<feature type="region of interest" description="Disordered" evidence="1">
    <location>
        <begin position="1"/>
        <end position="71"/>
    </location>
</feature>
<name>S5VME5_9CAUD</name>
<dbReference type="Proteomes" id="UP000015545">
    <property type="component" value="Segment"/>
</dbReference>
<evidence type="ECO:0000313" key="3">
    <source>
        <dbReference type="Proteomes" id="UP000015545"/>
    </source>
</evidence>
<feature type="compositionally biased region" description="Basic and acidic residues" evidence="1">
    <location>
        <begin position="49"/>
        <end position="65"/>
    </location>
</feature>
<evidence type="ECO:0000313" key="2">
    <source>
        <dbReference type="EMBL" id="AGS82074.1"/>
    </source>
</evidence>
<evidence type="ECO:0000256" key="1">
    <source>
        <dbReference type="SAM" id="MobiDB-lite"/>
    </source>
</evidence>
<dbReference type="OrthoDB" id="37554at10239"/>